<keyword evidence="2" id="KW-1185">Reference proteome</keyword>
<dbReference type="PANTHER" id="PTHR43611">
    <property type="entry name" value="ALPHA-D-GLUCOSE 1-PHOSPHATE PHOSPHATASE"/>
    <property type="match status" value="1"/>
</dbReference>
<organism evidence="1 2">
    <name type="scientific">Microbacterium algeriense</name>
    <dbReference type="NCBI Taxonomy" id="2615184"/>
    <lineage>
        <taxon>Bacteria</taxon>
        <taxon>Bacillati</taxon>
        <taxon>Actinomycetota</taxon>
        <taxon>Actinomycetes</taxon>
        <taxon>Micrococcales</taxon>
        <taxon>Microbacteriaceae</taxon>
        <taxon>Microbacterium</taxon>
    </lineage>
</organism>
<gene>
    <name evidence="1" type="ORF">F6A08_02330</name>
</gene>
<dbReference type="EMBL" id="WAAO01000001">
    <property type="protein sequence ID" value="KAB1866674.1"/>
    <property type="molecule type" value="Genomic_DNA"/>
</dbReference>
<dbReference type="NCBIfam" id="TIGR01509">
    <property type="entry name" value="HAD-SF-IA-v3"/>
    <property type="match status" value="1"/>
</dbReference>
<reference evidence="2" key="1">
    <citation type="submission" date="2019-09" db="EMBL/GenBank/DDBJ databases">
        <title>Whole genome sequencing of Microbacterium maritypicum.</title>
        <authorList>
            <person name="Lenchi N."/>
        </authorList>
    </citation>
    <scope>NUCLEOTIDE SEQUENCE [LARGE SCALE GENOMIC DNA]</scope>
    <source>
        <strain evidence="2">G1</strain>
    </source>
</reference>
<dbReference type="SFLD" id="SFLDS00003">
    <property type="entry name" value="Haloacid_Dehalogenase"/>
    <property type="match status" value="1"/>
</dbReference>
<dbReference type="GeneID" id="77475264"/>
<dbReference type="InterPro" id="IPR023214">
    <property type="entry name" value="HAD_sf"/>
</dbReference>
<dbReference type="Pfam" id="PF00702">
    <property type="entry name" value="Hydrolase"/>
    <property type="match status" value="1"/>
</dbReference>
<evidence type="ECO:0000313" key="1">
    <source>
        <dbReference type="EMBL" id="KAB1866674.1"/>
    </source>
</evidence>
<dbReference type="InterPro" id="IPR006439">
    <property type="entry name" value="HAD-SF_hydro_IA"/>
</dbReference>
<dbReference type="SUPFAM" id="SSF56784">
    <property type="entry name" value="HAD-like"/>
    <property type="match status" value="1"/>
</dbReference>
<accession>A0ABQ6VC98</accession>
<proteinExistence type="predicted"/>
<sequence>MIRAVLFDLDGVIRHFRHDPDLESRHGLPAGTIARIAFAPPLLDAVTTGRLTREEWIARVGAAAGSADAAREWGRTPFDTDPELIALVDELRSRGTMCAILTNGTDTIAAELRDSGIGTHFDRVFNSADIGHAKPDVRAFRHVATALALPPEEIFFLDDSPGKLRGARELGMSTHHFTGVSELRTALSTAGVAERWDRGHFPPGGPIRSRMT</sequence>
<protein>
    <submittedName>
        <fullName evidence="1">HAD family phosphatase</fullName>
    </submittedName>
</protein>
<dbReference type="RefSeq" id="WP_151458491.1">
    <property type="nucleotide sequence ID" value="NZ_WAAO01000001.1"/>
</dbReference>
<dbReference type="SFLD" id="SFLDG01129">
    <property type="entry name" value="C1.5:_HAD__Beta-PGM__Phosphata"/>
    <property type="match status" value="1"/>
</dbReference>
<dbReference type="CDD" id="cd02603">
    <property type="entry name" value="HAD_sEH-N_like"/>
    <property type="match status" value="1"/>
</dbReference>
<dbReference type="PANTHER" id="PTHR43611:SF3">
    <property type="entry name" value="FLAVIN MONONUCLEOTIDE HYDROLASE 1, CHLOROPLATIC"/>
    <property type="match status" value="1"/>
</dbReference>
<dbReference type="Proteomes" id="UP000478836">
    <property type="component" value="Unassembled WGS sequence"/>
</dbReference>
<name>A0ABQ6VC98_9MICO</name>
<dbReference type="Gene3D" id="3.40.50.1000">
    <property type="entry name" value="HAD superfamily/HAD-like"/>
    <property type="match status" value="1"/>
</dbReference>
<comment type="caution">
    <text evidence="1">The sequence shown here is derived from an EMBL/GenBank/DDBJ whole genome shotgun (WGS) entry which is preliminary data.</text>
</comment>
<evidence type="ECO:0000313" key="2">
    <source>
        <dbReference type="Proteomes" id="UP000478836"/>
    </source>
</evidence>
<dbReference type="PRINTS" id="PR00413">
    <property type="entry name" value="HADHALOGNASE"/>
</dbReference>
<dbReference type="InterPro" id="IPR036412">
    <property type="entry name" value="HAD-like_sf"/>
</dbReference>